<proteinExistence type="predicted"/>
<feature type="transmembrane region" description="Helical" evidence="7">
    <location>
        <begin position="104"/>
        <end position="122"/>
    </location>
</feature>
<feature type="transmembrane region" description="Helical" evidence="7">
    <location>
        <begin position="450"/>
        <end position="467"/>
    </location>
</feature>
<evidence type="ECO:0000256" key="5">
    <source>
        <dbReference type="ARBA" id="ARBA00022989"/>
    </source>
</evidence>
<evidence type="ECO:0000256" key="3">
    <source>
        <dbReference type="ARBA" id="ARBA00022475"/>
    </source>
</evidence>
<feature type="transmembrane region" description="Helical" evidence="7">
    <location>
        <begin position="129"/>
        <end position="146"/>
    </location>
</feature>
<protein>
    <submittedName>
        <fullName evidence="8">FUSC family protein</fullName>
    </submittedName>
</protein>
<dbReference type="GO" id="GO:0022857">
    <property type="term" value="F:transmembrane transporter activity"/>
    <property type="evidence" value="ECO:0007669"/>
    <property type="project" value="InterPro"/>
</dbReference>
<keyword evidence="2" id="KW-0813">Transport</keyword>
<feature type="transmembrane region" description="Helical" evidence="7">
    <location>
        <begin position="30"/>
        <end position="48"/>
    </location>
</feature>
<feature type="transmembrane region" description="Helical" evidence="7">
    <location>
        <begin position="158"/>
        <end position="179"/>
    </location>
</feature>
<feature type="transmembrane region" description="Helical" evidence="7">
    <location>
        <begin position="497"/>
        <end position="516"/>
    </location>
</feature>
<comment type="caution">
    <text evidence="8">The sequence shown here is derived from an EMBL/GenBank/DDBJ whole genome shotgun (WGS) entry which is preliminary data.</text>
</comment>
<dbReference type="InterPro" id="IPR006726">
    <property type="entry name" value="PHBA_efflux_AaeB/fusaric-R"/>
</dbReference>
<name>A0A0C6F3V5_PSEAI</name>
<accession>A0A0C6F3V5</accession>
<evidence type="ECO:0000313" key="9">
    <source>
        <dbReference type="Proteomes" id="UP000284767"/>
    </source>
</evidence>
<sequence>MSGRSAGFALPSRDEWRRALAEWARSDGATWIYVFKVLCAAFLTLWLAMRLELPQPSTATITVFIVMQPQSGQVFAKSFYRILGTLVGLSVMVTLIALFAQERVLFLLSSAIWIGLCTAGAARYRDFRSYACVLAGYTATLIGIPATSHPEGAFMQAIWRVLEISLAILCSGVVSAVIMPQTTSAAMRNALYVRFGLFAAFVLDSLRGVGGRERFESSNVAFAAQAVGLETMRAASAFEDPHMRLRNGRLIRLSSEFMAMNTRFHALHQLLERLRAQGSTQVLDAFEPCLEEITGLLEEIRGRAVTDHDAERFAQRLADCRERLMARIRQARGELLAREPGEEARLDFNTAAELLYRFAEEMHDYALTHASLAAHRHEREQWKDAFTAKANAVAAAVAGMRTGLMILLFGCFWIYSTWPSGGTFALNAVAVSALASAAPNPKKVAMQMAIGTMAAALLGFSEMFFVYPHIDGFPLLCLVLAPVFALGAFISSRPQWAGYGLGLLVFFCFGSVPANLTVYDPAHVINEYIALILSMLLSAAAAAVILPPNSAWLWKRLERDLRMRVVFAISGRSRGLGSAFESGTRDLLNQAYGVAAGRPDVQRGLLRWMFLVLEVGHAIIELRREQERLPDEPCYAEAMPWRQAIRAMGRALIRLFVRPGAENLERALAAVDQAIHAARHTDEPCAPHFDSSPLRRVRSYLHFIRSSLLAPTSPLTELAGRTSGQGTVHAS</sequence>
<reference evidence="8 9" key="2">
    <citation type="submission" date="2019-01" db="EMBL/GenBank/DDBJ databases">
        <title>The Pseudomonas aeruginosa pan-genome provides new insights on its population structure, horizontal gene transfer and pathogenicity.</title>
        <authorList>
            <person name="Freschi L."/>
            <person name="Vincent A.T."/>
            <person name="Jeukens J."/>
            <person name="Emond-Rheault J.-G."/>
            <person name="Kukavica-Ibrulj I."/>
            <person name="Dupont M.-J."/>
            <person name="Charette S.J."/>
            <person name="Boyle B."/>
            <person name="Levesque R.C."/>
        </authorList>
    </citation>
    <scope>NUCLEOTIDE SEQUENCE [LARGE SCALE GENOMIC DNA]</scope>
    <source>
        <strain evidence="8 9">PA-W36</strain>
    </source>
</reference>
<dbReference type="PANTHER" id="PTHR30509:SF9">
    <property type="entry name" value="MULTIDRUG RESISTANCE PROTEIN MDTO"/>
    <property type="match status" value="1"/>
</dbReference>
<dbReference type="EMBL" id="NSNE01000007">
    <property type="protein sequence ID" value="RPM16279.1"/>
    <property type="molecule type" value="Genomic_DNA"/>
</dbReference>
<evidence type="ECO:0000256" key="7">
    <source>
        <dbReference type="SAM" id="Phobius"/>
    </source>
</evidence>
<keyword evidence="6 7" id="KW-0472">Membrane</keyword>
<keyword evidence="4 7" id="KW-0812">Transmembrane</keyword>
<evidence type="ECO:0000256" key="2">
    <source>
        <dbReference type="ARBA" id="ARBA00022448"/>
    </source>
</evidence>
<dbReference type="Pfam" id="PF04632">
    <property type="entry name" value="FUSC"/>
    <property type="match status" value="1"/>
</dbReference>
<evidence type="ECO:0000256" key="4">
    <source>
        <dbReference type="ARBA" id="ARBA00022692"/>
    </source>
</evidence>
<evidence type="ECO:0000256" key="1">
    <source>
        <dbReference type="ARBA" id="ARBA00004651"/>
    </source>
</evidence>
<dbReference type="PANTHER" id="PTHR30509">
    <property type="entry name" value="P-HYDROXYBENZOIC ACID EFFLUX PUMP SUBUNIT-RELATED"/>
    <property type="match status" value="1"/>
</dbReference>
<dbReference type="GO" id="GO:0005886">
    <property type="term" value="C:plasma membrane"/>
    <property type="evidence" value="ECO:0007669"/>
    <property type="project" value="UniProtKB-SubCell"/>
</dbReference>
<evidence type="ECO:0000313" key="8">
    <source>
        <dbReference type="EMBL" id="RPM16279.1"/>
    </source>
</evidence>
<keyword evidence="3" id="KW-1003">Cell membrane</keyword>
<gene>
    <name evidence="8" type="ORF">IPC1295_14095</name>
</gene>
<comment type="subcellular location">
    <subcellularLocation>
        <location evidence="1">Cell membrane</location>
        <topology evidence="1">Multi-pass membrane protein</topology>
    </subcellularLocation>
</comment>
<feature type="transmembrane region" description="Helical" evidence="7">
    <location>
        <begin position="79"/>
        <end position="98"/>
    </location>
</feature>
<evidence type="ECO:0000256" key="6">
    <source>
        <dbReference type="ARBA" id="ARBA00023136"/>
    </source>
</evidence>
<reference evidence="8 9" key="1">
    <citation type="submission" date="2017-08" db="EMBL/GenBank/DDBJ databases">
        <authorList>
            <person name="Feschi L."/>
            <person name="Jeukens J."/>
            <person name="Emond-Rheault J.-G."/>
            <person name="Kukavica-Ibrulj I."/>
            <person name="Boyle B."/>
            <person name="Levesque R.C."/>
        </authorList>
    </citation>
    <scope>NUCLEOTIDE SEQUENCE [LARGE SCALE GENOMIC DNA]</scope>
    <source>
        <strain evidence="8 9">PA-W36</strain>
    </source>
</reference>
<feature type="transmembrane region" description="Helical" evidence="7">
    <location>
        <begin position="392"/>
        <end position="415"/>
    </location>
</feature>
<dbReference type="RefSeq" id="WP_003119252.1">
    <property type="nucleotide sequence ID" value="NZ_AP014651.1"/>
</dbReference>
<dbReference type="Proteomes" id="UP000284767">
    <property type="component" value="Unassembled WGS sequence"/>
</dbReference>
<organism evidence="8 9">
    <name type="scientific">Pseudomonas aeruginosa</name>
    <dbReference type="NCBI Taxonomy" id="287"/>
    <lineage>
        <taxon>Bacteria</taxon>
        <taxon>Pseudomonadati</taxon>
        <taxon>Pseudomonadota</taxon>
        <taxon>Gammaproteobacteria</taxon>
        <taxon>Pseudomonadales</taxon>
        <taxon>Pseudomonadaceae</taxon>
        <taxon>Pseudomonas</taxon>
    </lineage>
</organism>
<keyword evidence="5 7" id="KW-1133">Transmembrane helix</keyword>
<feature type="transmembrane region" description="Helical" evidence="7">
    <location>
        <begin position="473"/>
        <end position="490"/>
    </location>
</feature>
<dbReference type="AlphaFoldDB" id="A0A0C6F3V5"/>
<feature type="transmembrane region" description="Helical" evidence="7">
    <location>
        <begin position="528"/>
        <end position="554"/>
    </location>
</feature>